<organism evidence="2 3">
    <name type="scientific">Dufourea novaeangliae</name>
    <name type="common">Sweat bee</name>
    <dbReference type="NCBI Taxonomy" id="178035"/>
    <lineage>
        <taxon>Eukaryota</taxon>
        <taxon>Metazoa</taxon>
        <taxon>Ecdysozoa</taxon>
        <taxon>Arthropoda</taxon>
        <taxon>Hexapoda</taxon>
        <taxon>Insecta</taxon>
        <taxon>Pterygota</taxon>
        <taxon>Neoptera</taxon>
        <taxon>Endopterygota</taxon>
        <taxon>Hymenoptera</taxon>
        <taxon>Apocrita</taxon>
        <taxon>Aculeata</taxon>
        <taxon>Apoidea</taxon>
        <taxon>Anthophila</taxon>
        <taxon>Halictidae</taxon>
        <taxon>Rophitinae</taxon>
        <taxon>Dufourea</taxon>
    </lineage>
</organism>
<dbReference type="PROSITE" id="PS50021">
    <property type="entry name" value="CH"/>
    <property type="match status" value="1"/>
</dbReference>
<keyword evidence="3" id="KW-1185">Reference proteome</keyword>
<dbReference type="STRING" id="178035.A0A154P985"/>
<reference evidence="2 3" key="1">
    <citation type="submission" date="2015-07" db="EMBL/GenBank/DDBJ databases">
        <title>The genome of Dufourea novaeangliae.</title>
        <authorList>
            <person name="Pan H."/>
            <person name="Kapheim K."/>
        </authorList>
    </citation>
    <scope>NUCLEOTIDE SEQUENCE [LARGE SCALE GENOMIC DNA]</scope>
    <source>
        <strain evidence="2">0120121106</strain>
        <tissue evidence="2">Whole body</tissue>
    </source>
</reference>
<dbReference type="InterPro" id="IPR036872">
    <property type="entry name" value="CH_dom_sf"/>
</dbReference>
<keyword evidence="2" id="KW-0969">Cilium</keyword>
<feature type="domain" description="Calponin-homology (CH)" evidence="1">
    <location>
        <begin position="10"/>
        <end position="115"/>
    </location>
</feature>
<dbReference type="EMBL" id="KQ434839">
    <property type="protein sequence ID" value="KZC07954.1"/>
    <property type="molecule type" value="Genomic_DNA"/>
</dbReference>
<name>A0A154P985_DUFNO</name>
<dbReference type="InterPro" id="IPR052111">
    <property type="entry name" value="Spermatogenesis_Ciliary_MAP"/>
</dbReference>
<dbReference type="OrthoDB" id="193300at2759"/>
<dbReference type="AlphaFoldDB" id="A0A154P985"/>
<dbReference type="PANTHER" id="PTHR12509">
    <property type="entry name" value="SPERMATOGENESIS-ASSOCIATED 4-RELATED"/>
    <property type="match status" value="1"/>
</dbReference>
<dbReference type="InterPro" id="IPR001715">
    <property type="entry name" value="CH_dom"/>
</dbReference>
<dbReference type="FunFam" id="1.10.418.10:FF:000059">
    <property type="entry name" value="RIKEN cDNA 6430531B16 gene"/>
    <property type="match status" value="1"/>
</dbReference>
<dbReference type="Proteomes" id="UP000076502">
    <property type="component" value="Unassembled WGS sequence"/>
</dbReference>
<evidence type="ECO:0000313" key="3">
    <source>
        <dbReference type="Proteomes" id="UP000076502"/>
    </source>
</evidence>
<keyword evidence="2" id="KW-0966">Cell projection</keyword>
<dbReference type="GO" id="GO:0008017">
    <property type="term" value="F:microtubule binding"/>
    <property type="evidence" value="ECO:0007669"/>
    <property type="project" value="TreeGrafter"/>
</dbReference>
<dbReference type="PANTHER" id="PTHR12509:SF9">
    <property type="entry name" value="SPERM FLAGELLAR PROTEIN 1 ISOFORM X1"/>
    <property type="match status" value="1"/>
</dbReference>
<dbReference type="InterPro" id="IPR010441">
    <property type="entry name" value="CH_2"/>
</dbReference>
<gene>
    <name evidence="2" type="ORF">WN55_09017</name>
</gene>
<evidence type="ECO:0000259" key="1">
    <source>
        <dbReference type="PROSITE" id="PS50021"/>
    </source>
</evidence>
<dbReference type="Gene3D" id="1.10.418.10">
    <property type="entry name" value="Calponin-like domain"/>
    <property type="match status" value="1"/>
</dbReference>
<dbReference type="SUPFAM" id="SSF47576">
    <property type="entry name" value="Calponin-homology domain, CH-domain"/>
    <property type="match status" value="1"/>
</dbReference>
<sequence>MADENWKISEDQAEQLYTWIATIPFSKPKKNLTRNFSDAVLMAEVLKVYYPRFVDLHNYVPANNLTTKKENWNILNRKVFSKINMKLSKDMINQLANSQPGVAEHLLLELRSKILKNSDHSNALCNEKEKDSAEDDAFLLNETRNIFSLLLSKGVEDADTSRTQAMSQSIKPEDVVPRHVCTQLKQELRAKDDIISTLNCKVAYLENAMKVKDLRISNLASQILQNAVDSEQLAKNQTNEALSKPRTRAFNIPEKMKPEE</sequence>
<protein>
    <submittedName>
        <fullName evidence="2">Sperm flagellar protein 1</fullName>
    </submittedName>
</protein>
<dbReference type="GO" id="GO:0005930">
    <property type="term" value="C:axoneme"/>
    <property type="evidence" value="ECO:0007669"/>
    <property type="project" value="TreeGrafter"/>
</dbReference>
<keyword evidence="2" id="KW-0282">Flagellum</keyword>
<accession>A0A154P985</accession>
<dbReference type="Pfam" id="PF06294">
    <property type="entry name" value="CH_2"/>
    <property type="match status" value="1"/>
</dbReference>
<proteinExistence type="predicted"/>
<dbReference type="GO" id="GO:0051493">
    <property type="term" value="P:regulation of cytoskeleton organization"/>
    <property type="evidence" value="ECO:0007669"/>
    <property type="project" value="TreeGrafter"/>
</dbReference>
<evidence type="ECO:0000313" key="2">
    <source>
        <dbReference type="EMBL" id="KZC07954.1"/>
    </source>
</evidence>